<dbReference type="PANTHER" id="PTHR38436">
    <property type="entry name" value="POLYKETIDE CYCLASE SNOAL-LIKE DOMAIN"/>
    <property type="match status" value="1"/>
</dbReference>
<dbReference type="InParanoid" id="A0A2V0P7Y6"/>
<evidence type="ECO:0000313" key="2">
    <source>
        <dbReference type="Proteomes" id="UP000247498"/>
    </source>
</evidence>
<dbReference type="PANTHER" id="PTHR38436:SF3">
    <property type="entry name" value="CARBOXYMETHYLENEBUTENOLIDASE-RELATED"/>
    <property type="match status" value="1"/>
</dbReference>
<dbReference type="Proteomes" id="UP000247498">
    <property type="component" value="Unassembled WGS sequence"/>
</dbReference>
<dbReference type="OrthoDB" id="5440at2759"/>
<sequence>MTPERRARLLELWDEHIATEFSEKSADAAVATMVPHATVNHVPTMTGGEGTEALRLFYATNFIPRMPADVKITPLSRTVGADADGEVVVDEFLIDFTHDVKMDWMLPGLEPTGKHVSVPFIVVVKFEGDRLKAERIYWDQATVLKQLGLLPAGLLGCVPGAEQAAKAADAGAVKSNGLIAAAAAAGGGV</sequence>
<dbReference type="SUPFAM" id="SSF54427">
    <property type="entry name" value="NTF2-like"/>
    <property type="match status" value="1"/>
</dbReference>
<dbReference type="GO" id="GO:0030638">
    <property type="term" value="P:polyketide metabolic process"/>
    <property type="evidence" value="ECO:0007669"/>
    <property type="project" value="InterPro"/>
</dbReference>
<dbReference type="InterPro" id="IPR032710">
    <property type="entry name" value="NTF2-like_dom_sf"/>
</dbReference>
<organism evidence="1 2">
    <name type="scientific">Raphidocelis subcapitata</name>
    <dbReference type="NCBI Taxonomy" id="307507"/>
    <lineage>
        <taxon>Eukaryota</taxon>
        <taxon>Viridiplantae</taxon>
        <taxon>Chlorophyta</taxon>
        <taxon>core chlorophytes</taxon>
        <taxon>Chlorophyceae</taxon>
        <taxon>CS clade</taxon>
        <taxon>Sphaeropleales</taxon>
        <taxon>Selenastraceae</taxon>
        <taxon>Raphidocelis</taxon>
    </lineage>
</organism>
<proteinExistence type="predicted"/>
<protein>
    <submittedName>
        <fullName evidence="1">Carboxymethylenebutenolidase</fullName>
    </submittedName>
</protein>
<keyword evidence="2" id="KW-1185">Reference proteome</keyword>
<dbReference type="InterPro" id="IPR009959">
    <property type="entry name" value="Cyclase_SnoaL-like"/>
</dbReference>
<comment type="caution">
    <text evidence="1">The sequence shown here is derived from an EMBL/GenBank/DDBJ whole genome shotgun (WGS) entry which is preliminary data.</text>
</comment>
<dbReference type="STRING" id="307507.A0A2V0P7Y6"/>
<dbReference type="AlphaFoldDB" id="A0A2V0P7Y6"/>
<accession>A0A2V0P7Y6</accession>
<dbReference type="Gene3D" id="3.10.450.50">
    <property type="match status" value="1"/>
</dbReference>
<reference evidence="1 2" key="1">
    <citation type="journal article" date="2018" name="Sci. Rep.">
        <title>Raphidocelis subcapitata (=Pseudokirchneriella subcapitata) provides an insight into genome evolution and environmental adaptations in the Sphaeropleales.</title>
        <authorList>
            <person name="Suzuki S."/>
            <person name="Yamaguchi H."/>
            <person name="Nakajima N."/>
            <person name="Kawachi M."/>
        </authorList>
    </citation>
    <scope>NUCLEOTIDE SEQUENCE [LARGE SCALE GENOMIC DNA]</scope>
    <source>
        <strain evidence="1 2">NIES-35</strain>
    </source>
</reference>
<name>A0A2V0P7Y6_9CHLO</name>
<gene>
    <name evidence="1" type="ORF">Rsub_08101</name>
</gene>
<evidence type="ECO:0000313" key="1">
    <source>
        <dbReference type="EMBL" id="GBF95978.1"/>
    </source>
</evidence>
<dbReference type="EMBL" id="BDRX01000072">
    <property type="protein sequence ID" value="GBF95978.1"/>
    <property type="molecule type" value="Genomic_DNA"/>
</dbReference>